<dbReference type="SFLD" id="SFLDS00019">
    <property type="entry name" value="Glutathione_Transferase_(cytos"/>
    <property type="match status" value="1"/>
</dbReference>
<evidence type="ECO:0008006" key="7">
    <source>
        <dbReference type="Google" id="ProtNLM"/>
    </source>
</evidence>
<name>A0A835CPA7_APHGI</name>
<evidence type="ECO:0000259" key="3">
    <source>
        <dbReference type="Pfam" id="PF17171"/>
    </source>
</evidence>
<dbReference type="InterPro" id="IPR026928">
    <property type="entry name" value="FAX/IsoI-like"/>
</dbReference>
<dbReference type="InterPro" id="IPR040079">
    <property type="entry name" value="Glutathione_S-Trfase"/>
</dbReference>
<proteinExistence type="inferred from homology"/>
<feature type="region of interest" description="Disordered" evidence="2">
    <location>
        <begin position="228"/>
        <end position="292"/>
    </location>
</feature>
<feature type="domain" description="Metaxin glutathione S-transferase" evidence="3">
    <location>
        <begin position="149"/>
        <end position="212"/>
    </location>
</feature>
<evidence type="ECO:0000313" key="5">
    <source>
        <dbReference type="EMBL" id="KAF7990409.1"/>
    </source>
</evidence>
<dbReference type="OrthoDB" id="5809458at2759"/>
<dbReference type="Pfam" id="PF17172">
    <property type="entry name" value="GST_N_4"/>
    <property type="match status" value="1"/>
</dbReference>
<protein>
    <recommendedName>
        <fullName evidence="7">Glutathione S-transferase</fullName>
    </recommendedName>
</protein>
<dbReference type="EMBL" id="JACMRX010000004">
    <property type="protein sequence ID" value="KAF7990409.1"/>
    <property type="molecule type" value="Genomic_DNA"/>
</dbReference>
<dbReference type="SFLD" id="SFLDG01200">
    <property type="entry name" value="SUF1.1"/>
    <property type="match status" value="1"/>
</dbReference>
<dbReference type="InterPro" id="IPR050931">
    <property type="entry name" value="Mito_Protein_Transport_Metaxin"/>
</dbReference>
<evidence type="ECO:0000256" key="1">
    <source>
        <dbReference type="ARBA" id="ARBA00006475"/>
    </source>
</evidence>
<gene>
    <name evidence="5" type="ORF">HCN44_000214</name>
</gene>
<reference evidence="5 6" key="1">
    <citation type="submission" date="2020-08" db="EMBL/GenBank/DDBJ databases">
        <title>Aphidius gifuensis genome sequencing and assembly.</title>
        <authorList>
            <person name="Du Z."/>
        </authorList>
    </citation>
    <scope>NUCLEOTIDE SEQUENCE [LARGE SCALE GENOMIC DNA]</scope>
    <source>
        <strain evidence="5">YNYX2018</strain>
        <tissue evidence="5">Adults</tissue>
    </source>
</reference>
<evidence type="ECO:0000313" key="6">
    <source>
        <dbReference type="Proteomes" id="UP000639338"/>
    </source>
</evidence>
<accession>A0A835CPA7</accession>
<dbReference type="AlphaFoldDB" id="A0A835CPA7"/>
<comment type="caution">
    <text evidence="5">The sequence shown here is derived from an EMBL/GenBank/DDBJ whole genome shotgun (WGS) entry which is preliminary data.</text>
</comment>
<dbReference type="Gene3D" id="1.20.1050.10">
    <property type="match status" value="1"/>
</dbReference>
<dbReference type="InterPro" id="IPR012336">
    <property type="entry name" value="Thioredoxin-like_fold"/>
</dbReference>
<dbReference type="PANTHER" id="PTHR12289">
    <property type="entry name" value="METAXIN RELATED"/>
    <property type="match status" value="1"/>
</dbReference>
<dbReference type="InterPro" id="IPR033468">
    <property type="entry name" value="Metaxin_GST"/>
</dbReference>
<dbReference type="GO" id="GO:0005737">
    <property type="term" value="C:cytoplasm"/>
    <property type="evidence" value="ECO:0007669"/>
    <property type="project" value="TreeGrafter"/>
</dbReference>
<sequence>MTINFIESKDPLNVDHKMKFRSKKGQLPFVELNGTEIADSAIILKELSQKFKKDLDVNLTNEQRIISHAMISMIENHLVWVNCWWRSKNTDLVLKGYKINLQHAVGSIFPNGILNFFFKFSYARKGAKKLKAQGMGVHTAEEIEQFGCDDLKALCDLLADKPFFFGDEPTTLDVVAFSLLAQILYIEKSTPYSLRDYMETNCPNLVGHCSRMKERCFPDWEEMCNTLDMNTHLPKPPKEEEKESKEDKKETKESKEGKEGKEGDKEKADGEEKEGEKDKEVDENKEKEKNTN</sequence>
<dbReference type="PANTHER" id="PTHR12289:SF41">
    <property type="entry name" value="FAILED AXON CONNECTIONS-RELATED"/>
    <property type="match status" value="1"/>
</dbReference>
<organism evidence="5 6">
    <name type="scientific">Aphidius gifuensis</name>
    <name type="common">Parasitoid wasp</name>
    <dbReference type="NCBI Taxonomy" id="684658"/>
    <lineage>
        <taxon>Eukaryota</taxon>
        <taxon>Metazoa</taxon>
        <taxon>Ecdysozoa</taxon>
        <taxon>Arthropoda</taxon>
        <taxon>Hexapoda</taxon>
        <taxon>Insecta</taxon>
        <taxon>Pterygota</taxon>
        <taxon>Neoptera</taxon>
        <taxon>Endopterygota</taxon>
        <taxon>Hymenoptera</taxon>
        <taxon>Apocrita</taxon>
        <taxon>Ichneumonoidea</taxon>
        <taxon>Braconidae</taxon>
        <taxon>Aphidiinae</taxon>
        <taxon>Aphidius</taxon>
    </lineage>
</organism>
<dbReference type="Proteomes" id="UP000639338">
    <property type="component" value="Unassembled WGS sequence"/>
</dbReference>
<dbReference type="InterPro" id="IPR036282">
    <property type="entry name" value="Glutathione-S-Trfase_C_sf"/>
</dbReference>
<feature type="compositionally biased region" description="Basic and acidic residues" evidence="2">
    <location>
        <begin position="236"/>
        <end position="292"/>
    </location>
</feature>
<evidence type="ECO:0000259" key="4">
    <source>
        <dbReference type="Pfam" id="PF17172"/>
    </source>
</evidence>
<dbReference type="SUPFAM" id="SSF47616">
    <property type="entry name" value="GST C-terminal domain-like"/>
    <property type="match status" value="1"/>
</dbReference>
<dbReference type="CDD" id="cd03193">
    <property type="entry name" value="GST_C_Metaxin"/>
    <property type="match status" value="1"/>
</dbReference>
<evidence type="ECO:0000256" key="2">
    <source>
        <dbReference type="SAM" id="MobiDB-lite"/>
    </source>
</evidence>
<feature type="domain" description="Thioredoxin-like fold" evidence="4">
    <location>
        <begin position="18"/>
        <end position="87"/>
    </location>
</feature>
<dbReference type="Pfam" id="PF17171">
    <property type="entry name" value="GST_C_6"/>
    <property type="match status" value="1"/>
</dbReference>
<dbReference type="SFLD" id="SFLDG01180">
    <property type="entry name" value="SUF1"/>
    <property type="match status" value="1"/>
</dbReference>
<comment type="similarity">
    <text evidence="1">Belongs to the FAX family.</text>
</comment>
<keyword evidence="6" id="KW-1185">Reference proteome</keyword>